<feature type="region of interest" description="Disordered" evidence="1">
    <location>
        <begin position="18"/>
        <end position="48"/>
    </location>
</feature>
<gene>
    <name evidence="2" type="ORF">WQQ_09590</name>
</gene>
<evidence type="ECO:0000313" key="2">
    <source>
        <dbReference type="EMBL" id="EIT70822.1"/>
    </source>
</evidence>
<sequence>MRLPRLACRDLNRIPFRSTDSRVRGPCPARSTSRGDSQCPRPISPASA</sequence>
<proteinExistence type="predicted"/>
<reference evidence="2 3" key="1">
    <citation type="journal article" date="2012" name="J. Bacteriol.">
        <title>Genome Sequence of n-Alkane-Degrading Hydrocarboniphaga effusa Strain AP103T (ATCC BAA-332T).</title>
        <authorList>
            <person name="Chang H.K."/>
            <person name="Zylstra G.J."/>
            <person name="Chae J.C."/>
        </authorList>
    </citation>
    <scope>NUCLEOTIDE SEQUENCE [LARGE SCALE GENOMIC DNA]</scope>
    <source>
        <strain evidence="2 3">AP103</strain>
    </source>
</reference>
<dbReference type="EMBL" id="AKGD01000001">
    <property type="protein sequence ID" value="EIT70822.1"/>
    <property type="molecule type" value="Genomic_DNA"/>
</dbReference>
<evidence type="ECO:0000313" key="3">
    <source>
        <dbReference type="Proteomes" id="UP000003704"/>
    </source>
</evidence>
<protein>
    <submittedName>
        <fullName evidence="2">Uncharacterized protein</fullName>
    </submittedName>
</protein>
<accession>I7ZGG3</accession>
<evidence type="ECO:0000256" key="1">
    <source>
        <dbReference type="SAM" id="MobiDB-lite"/>
    </source>
</evidence>
<name>I7ZGG3_9GAMM</name>
<comment type="caution">
    <text evidence="2">The sequence shown here is derived from an EMBL/GenBank/DDBJ whole genome shotgun (WGS) entry which is preliminary data.</text>
</comment>
<dbReference type="Proteomes" id="UP000003704">
    <property type="component" value="Unassembled WGS sequence"/>
</dbReference>
<dbReference type="AlphaFoldDB" id="I7ZGG3"/>
<keyword evidence="3" id="KW-1185">Reference proteome</keyword>
<organism evidence="2 3">
    <name type="scientific">Hydrocarboniphaga effusa AP103</name>
    <dbReference type="NCBI Taxonomy" id="1172194"/>
    <lineage>
        <taxon>Bacteria</taxon>
        <taxon>Pseudomonadati</taxon>
        <taxon>Pseudomonadota</taxon>
        <taxon>Gammaproteobacteria</taxon>
        <taxon>Nevskiales</taxon>
        <taxon>Nevskiaceae</taxon>
        <taxon>Hydrocarboniphaga</taxon>
    </lineage>
</organism>